<accession>A0A2S5E835</accession>
<gene>
    <name evidence="2" type="ORF">C3743_13760</name>
</gene>
<name>A0A2S5E835_9BURK</name>
<proteinExistence type="predicted"/>
<feature type="region of interest" description="Disordered" evidence="1">
    <location>
        <begin position="50"/>
        <end position="72"/>
    </location>
</feature>
<evidence type="ECO:0000313" key="2">
    <source>
        <dbReference type="EMBL" id="POZ87445.1"/>
    </source>
</evidence>
<comment type="caution">
    <text evidence="2">The sequence shown here is derived from an EMBL/GenBank/DDBJ whole genome shotgun (WGS) entry which is preliminary data.</text>
</comment>
<feature type="compositionally biased region" description="Low complexity" evidence="1">
    <location>
        <begin position="59"/>
        <end position="72"/>
    </location>
</feature>
<reference evidence="2 3" key="1">
    <citation type="submission" date="2018-01" db="EMBL/GenBank/DDBJ databases">
        <title>Successful Treatment of Persistent Burkholderia cepacia Bacteremia with Ceftazidime-Avibactam.</title>
        <authorList>
            <person name="Tamma P."/>
            <person name="Fan Y."/>
            <person name="Bergman Y."/>
            <person name="Sick-Samuels A."/>
            <person name="Hsu A."/>
            <person name="Timp W."/>
            <person name="Simner P."/>
        </authorList>
    </citation>
    <scope>NUCLEOTIDE SEQUENCE [LARGE SCALE GENOMIC DNA]</scope>
    <source>
        <strain evidence="2 3">170816</strain>
    </source>
</reference>
<evidence type="ECO:0000313" key="3">
    <source>
        <dbReference type="Proteomes" id="UP000238655"/>
    </source>
</evidence>
<protein>
    <submittedName>
        <fullName evidence="2">Uncharacterized protein</fullName>
    </submittedName>
</protein>
<evidence type="ECO:0000256" key="1">
    <source>
        <dbReference type="SAM" id="MobiDB-lite"/>
    </source>
</evidence>
<dbReference type="AlphaFoldDB" id="A0A2S5E835"/>
<sequence>MPRYRRAMRRPSPVRMKPRIVSAPVLTSVCRVRPNRRCDAGGFVPTIERHHHETRRWTTRPARSTSTSRSDS</sequence>
<organism evidence="2 3">
    <name type="scientific">Burkholderia contaminans</name>
    <dbReference type="NCBI Taxonomy" id="488447"/>
    <lineage>
        <taxon>Bacteria</taxon>
        <taxon>Pseudomonadati</taxon>
        <taxon>Pseudomonadota</taxon>
        <taxon>Betaproteobacteria</taxon>
        <taxon>Burkholderiales</taxon>
        <taxon>Burkholderiaceae</taxon>
        <taxon>Burkholderia</taxon>
        <taxon>Burkholderia cepacia complex</taxon>
    </lineage>
</organism>
<dbReference type="EMBL" id="PQVP01000001">
    <property type="protein sequence ID" value="POZ87445.1"/>
    <property type="molecule type" value="Genomic_DNA"/>
</dbReference>
<dbReference type="Proteomes" id="UP000238655">
    <property type="component" value="Chromosome 2"/>
</dbReference>